<dbReference type="SUPFAM" id="SSF47781">
    <property type="entry name" value="RuvA domain 2-like"/>
    <property type="match status" value="1"/>
</dbReference>
<proteinExistence type="predicted"/>
<evidence type="ECO:0000313" key="2">
    <source>
        <dbReference type="Proteomes" id="UP001319827"/>
    </source>
</evidence>
<sequence length="184" mass="20396">MVPRGTTALVLLLCFYLLLQSGRAVFHEENPPAFFVREGEGIWVLLGSGFPRPGLHQFYDGCTLAGAIEMTVPFGAGKEICGADPEHILLPGEALEILALEEQVIEIELKWMPAEQRMALGIPLHPDRMVCTDWQALPGIGPKLAERIELERQSNGDFGALEGLRRVRGIGERRMEAWKKFFGG</sequence>
<reference evidence="1 2" key="2">
    <citation type="journal article" date="2021" name="Int. J. Syst. Evol. Microbiol.">
        <title>Isolation and Polyphasic Characterization of Desulfuromonas versatilis sp. Nov., an Electrogenic Bacteria Capable of Versatile Metabolism Isolated from a Graphene Oxide-Reducing Enrichment Culture.</title>
        <authorList>
            <person name="Xie L."/>
            <person name="Yoshida N."/>
            <person name="Ishii S."/>
            <person name="Meng L."/>
        </authorList>
    </citation>
    <scope>NUCLEOTIDE SEQUENCE [LARGE SCALE GENOMIC DNA]</scope>
    <source>
        <strain evidence="1 2">NIT-T3</strain>
    </source>
</reference>
<accession>A0ABM8HPV2</accession>
<evidence type="ECO:0000313" key="1">
    <source>
        <dbReference type="EMBL" id="BCR04104.1"/>
    </source>
</evidence>
<dbReference type="Pfam" id="PF12836">
    <property type="entry name" value="HHH_3"/>
    <property type="match status" value="1"/>
</dbReference>
<dbReference type="Proteomes" id="UP001319827">
    <property type="component" value="Chromosome"/>
</dbReference>
<gene>
    <name evidence="1" type="ORF">DESUT3_11730</name>
</gene>
<reference evidence="1 2" key="1">
    <citation type="journal article" date="2016" name="C (Basel)">
        <title>Selective Growth of and Electricity Production by Marine Exoelectrogenic Bacteria in Self-Aggregated Hydrogel of Microbially Reduced Graphene Oxide.</title>
        <authorList>
            <person name="Yoshida N."/>
            <person name="Goto Y."/>
            <person name="Miyata Y."/>
        </authorList>
    </citation>
    <scope>NUCLEOTIDE SEQUENCE [LARGE SCALE GENOMIC DNA]</scope>
    <source>
        <strain evidence="1 2">NIT-T3</strain>
    </source>
</reference>
<organism evidence="1 2">
    <name type="scientific">Desulfuromonas versatilis</name>
    <dbReference type="NCBI Taxonomy" id="2802975"/>
    <lineage>
        <taxon>Bacteria</taxon>
        <taxon>Pseudomonadati</taxon>
        <taxon>Thermodesulfobacteriota</taxon>
        <taxon>Desulfuromonadia</taxon>
        <taxon>Desulfuromonadales</taxon>
        <taxon>Desulfuromonadaceae</taxon>
        <taxon>Desulfuromonas</taxon>
    </lineage>
</organism>
<protein>
    <submittedName>
        <fullName evidence="1">Competence protein ComEA</fullName>
    </submittedName>
</protein>
<dbReference type="EMBL" id="AP024355">
    <property type="protein sequence ID" value="BCR04104.1"/>
    <property type="molecule type" value="Genomic_DNA"/>
</dbReference>
<dbReference type="InterPro" id="IPR010994">
    <property type="entry name" value="RuvA_2-like"/>
</dbReference>
<dbReference type="RefSeq" id="WP_221251526.1">
    <property type="nucleotide sequence ID" value="NZ_AP024355.1"/>
</dbReference>
<name>A0ABM8HPV2_9BACT</name>
<dbReference type="Gene3D" id="1.10.150.280">
    <property type="entry name" value="AF1531-like domain"/>
    <property type="match status" value="1"/>
</dbReference>
<keyword evidence="2" id="KW-1185">Reference proteome</keyword>